<comment type="caution">
    <text evidence="18">The sequence shown here is derived from an EMBL/GenBank/DDBJ whole genome shotgun (WGS) entry which is preliminary data.</text>
</comment>
<keyword evidence="7 15" id="KW-0963">Cytoplasm</keyword>
<evidence type="ECO:0000256" key="10">
    <source>
        <dbReference type="ARBA" id="ARBA00022605"/>
    </source>
</evidence>
<dbReference type="PANTHER" id="PTHR11587">
    <property type="entry name" value="ARGININOSUCCINATE SYNTHASE"/>
    <property type="match status" value="1"/>
</dbReference>
<keyword evidence="9 15" id="KW-0436">Ligase</keyword>
<feature type="binding site" evidence="15">
    <location>
        <position position="140"/>
    </location>
    <ligand>
        <name>L-citrulline</name>
        <dbReference type="ChEBI" id="CHEBI:57743"/>
    </ligand>
</feature>
<dbReference type="SUPFAM" id="SSF52402">
    <property type="entry name" value="Adenine nucleotide alpha hydrolases-like"/>
    <property type="match status" value="1"/>
</dbReference>
<dbReference type="InterPro" id="IPR014729">
    <property type="entry name" value="Rossmann-like_a/b/a_fold"/>
</dbReference>
<keyword evidence="12 15" id="KW-0067">ATP-binding</keyword>
<dbReference type="GO" id="GO:0005737">
    <property type="term" value="C:cytoplasm"/>
    <property type="evidence" value="ECO:0007669"/>
    <property type="project" value="UniProtKB-SubCell"/>
</dbReference>
<protein>
    <recommendedName>
        <fullName evidence="6 15">Argininosuccinate synthase</fullName>
        <ecNumber evidence="5 15">6.3.4.5</ecNumber>
    </recommendedName>
    <alternativeName>
        <fullName evidence="13 15">Citrulline--aspartate ligase</fullName>
    </alternativeName>
</protein>
<feature type="binding site" evidence="15">
    <location>
        <begin position="18"/>
        <end position="26"/>
    </location>
    <ligand>
        <name>ATP</name>
        <dbReference type="ChEBI" id="CHEBI:30616"/>
    </ligand>
</feature>
<evidence type="ECO:0000259" key="17">
    <source>
        <dbReference type="Pfam" id="PF20979"/>
    </source>
</evidence>
<feature type="domain" description="Arginosuccinate synthase C-terminal" evidence="17">
    <location>
        <begin position="192"/>
        <end position="412"/>
    </location>
</feature>
<evidence type="ECO:0000313" key="19">
    <source>
        <dbReference type="Proteomes" id="UP000253998"/>
    </source>
</evidence>
<dbReference type="PANTHER" id="PTHR11587:SF2">
    <property type="entry name" value="ARGININOSUCCINATE SYNTHASE"/>
    <property type="match status" value="1"/>
</dbReference>
<feature type="binding site" evidence="15">
    <location>
        <position position="44"/>
    </location>
    <ligand>
        <name>ATP</name>
        <dbReference type="ChEBI" id="CHEBI:30616"/>
    </ligand>
</feature>
<evidence type="ECO:0000256" key="13">
    <source>
        <dbReference type="ARBA" id="ARBA00029916"/>
    </source>
</evidence>
<feature type="binding site" evidence="15">
    <location>
        <position position="100"/>
    </location>
    <ligand>
        <name>L-citrulline</name>
        <dbReference type="ChEBI" id="CHEBI:57743"/>
    </ligand>
</feature>
<feature type="binding site" evidence="15">
    <location>
        <position position="202"/>
    </location>
    <ligand>
        <name>L-citrulline</name>
        <dbReference type="ChEBI" id="CHEBI:57743"/>
    </ligand>
</feature>
<dbReference type="InterPro" id="IPR024074">
    <property type="entry name" value="AS_cat/multimer_dom_body"/>
</dbReference>
<feature type="binding site" evidence="15">
    <location>
        <position position="130"/>
    </location>
    <ligand>
        <name>ATP</name>
        <dbReference type="ChEBI" id="CHEBI:30616"/>
    </ligand>
</feature>
<evidence type="ECO:0000256" key="4">
    <source>
        <dbReference type="ARBA" id="ARBA00011881"/>
    </source>
</evidence>
<evidence type="ECO:0000256" key="8">
    <source>
        <dbReference type="ARBA" id="ARBA00022571"/>
    </source>
</evidence>
<dbReference type="GO" id="GO:0006526">
    <property type="term" value="P:L-arginine biosynthetic process"/>
    <property type="evidence" value="ECO:0007669"/>
    <property type="project" value="UniProtKB-UniRule"/>
</dbReference>
<feature type="binding site" evidence="15">
    <location>
        <position position="193"/>
    </location>
    <ligand>
        <name>L-citrulline</name>
        <dbReference type="ChEBI" id="CHEBI:57743"/>
    </ligand>
</feature>
<dbReference type="InterPro" id="IPR048268">
    <property type="entry name" value="Arginosuc_syn_C"/>
</dbReference>
<dbReference type="Proteomes" id="UP000253998">
    <property type="component" value="Unassembled WGS sequence"/>
</dbReference>
<evidence type="ECO:0000256" key="2">
    <source>
        <dbReference type="ARBA" id="ARBA00004967"/>
    </source>
</evidence>
<dbReference type="InterPro" id="IPR024073">
    <property type="entry name" value="AS_multimer_C_tail"/>
</dbReference>
<dbReference type="InterPro" id="IPR048267">
    <property type="entry name" value="Arginosuc_syn_N"/>
</dbReference>
<feature type="binding site" evidence="15">
    <location>
        <position position="132"/>
    </location>
    <ligand>
        <name>ATP</name>
        <dbReference type="ChEBI" id="CHEBI:30616"/>
    </ligand>
</feature>
<evidence type="ECO:0000313" key="18">
    <source>
        <dbReference type="EMBL" id="RDE71508.1"/>
    </source>
</evidence>
<dbReference type="HAMAP" id="MF_00581">
    <property type="entry name" value="Arg_succ_synth_type2"/>
    <property type="match status" value="1"/>
</dbReference>
<evidence type="ECO:0000256" key="12">
    <source>
        <dbReference type="ARBA" id="ARBA00022840"/>
    </source>
</evidence>
<evidence type="ECO:0000256" key="14">
    <source>
        <dbReference type="ARBA" id="ARBA00049077"/>
    </source>
</evidence>
<comment type="catalytic activity">
    <reaction evidence="14 15">
        <text>L-citrulline + L-aspartate + ATP = 2-(N(omega)-L-arginino)succinate + AMP + diphosphate + H(+)</text>
        <dbReference type="Rhea" id="RHEA:10932"/>
        <dbReference type="ChEBI" id="CHEBI:15378"/>
        <dbReference type="ChEBI" id="CHEBI:29991"/>
        <dbReference type="ChEBI" id="CHEBI:30616"/>
        <dbReference type="ChEBI" id="CHEBI:33019"/>
        <dbReference type="ChEBI" id="CHEBI:57472"/>
        <dbReference type="ChEBI" id="CHEBI:57743"/>
        <dbReference type="ChEBI" id="CHEBI:456215"/>
        <dbReference type="EC" id="6.3.4.5"/>
    </reaction>
</comment>
<evidence type="ECO:0000256" key="3">
    <source>
        <dbReference type="ARBA" id="ARBA00009088"/>
    </source>
</evidence>
<dbReference type="AlphaFoldDB" id="A0A8B2U1U0"/>
<evidence type="ECO:0000259" key="16">
    <source>
        <dbReference type="Pfam" id="PF00764"/>
    </source>
</evidence>
<organism evidence="18 19">
    <name type="scientific">Aggregatibacter segnis</name>
    <dbReference type="NCBI Taxonomy" id="739"/>
    <lineage>
        <taxon>Bacteria</taxon>
        <taxon>Pseudomonadati</taxon>
        <taxon>Pseudomonadota</taxon>
        <taxon>Gammaproteobacteria</taxon>
        <taxon>Pasteurellales</taxon>
        <taxon>Pasteurellaceae</taxon>
        <taxon>Aggregatibacter</taxon>
    </lineage>
</organism>
<dbReference type="InterPro" id="IPR023434">
    <property type="entry name" value="Arginosuc_synth_type_1_subfam"/>
</dbReference>
<evidence type="ECO:0000256" key="7">
    <source>
        <dbReference type="ARBA" id="ARBA00022490"/>
    </source>
</evidence>
<dbReference type="EC" id="6.3.4.5" evidence="5 15"/>
<dbReference type="SUPFAM" id="SSF69864">
    <property type="entry name" value="Argininosuccinate synthetase, C-terminal domain"/>
    <property type="match status" value="1"/>
</dbReference>
<dbReference type="CDD" id="cd01999">
    <property type="entry name" value="ASS"/>
    <property type="match status" value="1"/>
</dbReference>
<evidence type="ECO:0000256" key="1">
    <source>
        <dbReference type="ARBA" id="ARBA00004496"/>
    </source>
</evidence>
<feature type="binding site" evidence="15">
    <location>
        <position position="137"/>
    </location>
    <ligand>
        <name>ATP</name>
        <dbReference type="ChEBI" id="CHEBI:30616"/>
    </ligand>
</feature>
<dbReference type="PROSITE" id="PS00565">
    <property type="entry name" value="ARGININOSUCCIN_SYN_2"/>
    <property type="match status" value="1"/>
</dbReference>
<evidence type="ECO:0000256" key="11">
    <source>
        <dbReference type="ARBA" id="ARBA00022741"/>
    </source>
</evidence>
<dbReference type="NCBIfam" id="TIGR00032">
    <property type="entry name" value="argG"/>
    <property type="match status" value="1"/>
</dbReference>
<feature type="binding site" evidence="15">
    <location>
        <position position="281"/>
    </location>
    <ligand>
        <name>L-citrulline</name>
        <dbReference type="ChEBI" id="CHEBI:57743"/>
    </ligand>
</feature>
<dbReference type="Pfam" id="PF20979">
    <property type="entry name" value="Arginosuc_syn_C"/>
    <property type="match status" value="1"/>
</dbReference>
<dbReference type="InterPro" id="IPR018223">
    <property type="entry name" value="Arginosuc_synth_CS"/>
</dbReference>
<keyword evidence="8 15" id="KW-0055">Arginine biosynthesis</keyword>
<dbReference type="GO" id="GO:0000053">
    <property type="term" value="P:argininosuccinate metabolic process"/>
    <property type="evidence" value="ECO:0007669"/>
    <property type="project" value="TreeGrafter"/>
</dbReference>
<dbReference type="PROSITE" id="PS00564">
    <property type="entry name" value="ARGININOSUCCIN_SYN_1"/>
    <property type="match status" value="1"/>
</dbReference>
<feature type="binding site" evidence="15">
    <location>
        <position position="136"/>
    </location>
    <ligand>
        <name>L-citrulline</name>
        <dbReference type="ChEBI" id="CHEBI:57743"/>
    </ligand>
</feature>
<dbReference type="UniPathway" id="UPA00068">
    <property type="reaction ID" value="UER00113"/>
</dbReference>
<dbReference type="GO" id="GO:0004055">
    <property type="term" value="F:argininosuccinate synthase activity"/>
    <property type="evidence" value="ECO:0007669"/>
    <property type="project" value="UniProtKB-UniRule"/>
</dbReference>
<comment type="subcellular location">
    <subcellularLocation>
        <location evidence="1 15">Cytoplasm</location>
    </subcellularLocation>
</comment>
<dbReference type="Gene3D" id="1.10.287.400">
    <property type="match status" value="1"/>
</dbReference>
<evidence type="ECO:0000256" key="15">
    <source>
        <dbReference type="HAMAP-Rule" id="MF_00581"/>
    </source>
</evidence>
<feature type="binding site" evidence="15">
    <location>
        <position position="136"/>
    </location>
    <ligand>
        <name>L-aspartate</name>
        <dbReference type="ChEBI" id="CHEBI:29991"/>
    </ligand>
</feature>
<dbReference type="GO" id="GO:0005524">
    <property type="term" value="F:ATP binding"/>
    <property type="evidence" value="ECO:0007669"/>
    <property type="project" value="UniProtKB-UniRule"/>
</dbReference>
<feature type="binding site" evidence="15">
    <location>
        <position position="204"/>
    </location>
    <ligand>
        <name>L-citrulline</name>
        <dbReference type="ChEBI" id="CHEBI:57743"/>
    </ligand>
</feature>
<feature type="binding site" evidence="15">
    <location>
        <position position="195"/>
    </location>
    <ligand>
        <name>ATP</name>
        <dbReference type="ChEBI" id="CHEBI:30616"/>
    </ligand>
</feature>
<accession>A0A8B2U1U0</accession>
<feature type="binding site" evidence="15">
    <location>
        <position position="132"/>
    </location>
    <ligand>
        <name>L-aspartate</name>
        <dbReference type="ChEBI" id="CHEBI:29991"/>
    </ligand>
</feature>
<dbReference type="GO" id="GO:0000050">
    <property type="term" value="P:urea cycle"/>
    <property type="evidence" value="ECO:0007669"/>
    <property type="project" value="TreeGrafter"/>
</dbReference>
<feature type="domain" description="Arginosuccinate synthase-like N-terminal" evidence="16">
    <location>
        <begin position="14"/>
        <end position="162"/>
    </location>
</feature>
<dbReference type="RefSeq" id="WP_006718777.1">
    <property type="nucleotide sequence ID" value="NZ_CAUOUY010000025.1"/>
</dbReference>
<comment type="pathway">
    <text evidence="2 15">Amino-acid biosynthesis; L-arginine biosynthesis; L-arginine from L-ornithine and carbamoyl phosphate: step 2/3.</text>
</comment>
<dbReference type="NCBIfam" id="NF003779">
    <property type="entry name" value="PRK05370.1"/>
    <property type="match status" value="1"/>
</dbReference>
<gene>
    <name evidence="15" type="primary">argG</name>
    <name evidence="18" type="ORF">DPV83_02755</name>
</gene>
<reference evidence="18 19" key="1">
    <citation type="submission" date="2018-05" db="EMBL/GenBank/DDBJ databases">
        <title>Draft Genome Sequences for a Diverse set of 7 Haemophilus Species.</title>
        <authorList>
            <person name="Nichols M."/>
            <person name="Topaz N."/>
            <person name="Wang X."/>
            <person name="Wang X."/>
            <person name="Boxrud D."/>
        </authorList>
    </citation>
    <scope>NUCLEOTIDE SEQUENCE [LARGE SCALE GENOMIC DNA]</scope>
    <source>
        <strain evidence="18 19">C2001002503</strain>
    </source>
</reference>
<proteinExistence type="inferred from homology"/>
<evidence type="ECO:0000256" key="9">
    <source>
        <dbReference type="ARBA" id="ARBA00022598"/>
    </source>
</evidence>
<dbReference type="Pfam" id="PF00764">
    <property type="entry name" value="Arginosuc_synth"/>
    <property type="match status" value="1"/>
</dbReference>
<sequence length="445" mass="50093">MSNTILQHLPKGEKVGIAFSGGLDTSAALLWMRQHGAIPCAYTANLGQPDEEDYEAIPRKAKEYGAEMARLIDCRTQLAQEGIAAIQCGAFHVTTGGLTYFNTTPLGRAVTGTMLVSAMKEDDVNIWGDGSTYKGNDIERFYRYGLMTNPNLKIYKPWLDQKFIDELGGRFEMSNFLIENGFDYKMSVEKAYSTDSNMLGATHEAKDLEFLNSGIRIVNPIMGVPFWREDVQIKAEEVTVRFEEGIPVALNGKTFDNIVELFLEANRIGGRHGLGMSDQIENRIIEAKSRGIYEAPGMALLHIAYERLVTGIHNEDTIEQYRINGIRLGRLLYQGRWFDPQALMLRETAQRWVARAVTGEVTLELRRGNDYSLLNTESPNLTYHPERLSMEKVENAPFDPVDRIGQLTMRNLDITDTRDKLGIYSRTGLLATNKDSALPQLYKKA</sequence>
<dbReference type="GeneID" id="60800628"/>
<dbReference type="Gene3D" id="3.40.50.620">
    <property type="entry name" value="HUPs"/>
    <property type="match status" value="1"/>
</dbReference>
<dbReference type="EMBL" id="QEPM01000002">
    <property type="protein sequence ID" value="RDE71508.1"/>
    <property type="molecule type" value="Genomic_DNA"/>
</dbReference>
<feature type="binding site" evidence="15">
    <location>
        <position position="137"/>
    </location>
    <ligand>
        <name>L-aspartate</name>
        <dbReference type="ChEBI" id="CHEBI:29991"/>
    </ligand>
</feature>
<dbReference type="Gene3D" id="3.90.1260.10">
    <property type="entry name" value="Argininosuccinate synthetase, chain A, domain 2"/>
    <property type="match status" value="1"/>
</dbReference>
<keyword evidence="10 15" id="KW-0028">Amino-acid biosynthesis</keyword>
<name>A0A8B2U1U0_9PAST</name>
<evidence type="ECO:0000256" key="5">
    <source>
        <dbReference type="ARBA" id="ARBA00012286"/>
    </source>
</evidence>
<comment type="subunit">
    <text evidence="4 15">Homotetramer.</text>
</comment>
<dbReference type="InterPro" id="IPR001518">
    <property type="entry name" value="Arginosuc_synth"/>
</dbReference>
<dbReference type="FunFam" id="1.10.287.400:FF:000001">
    <property type="entry name" value="Argininosuccinate synthase"/>
    <property type="match status" value="1"/>
</dbReference>
<comment type="similarity">
    <text evidence="3 15">Belongs to the argininosuccinate synthase family. Type 2 subfamily.</text>
</comment>
<dbReference type="GO" id="GO:0042803">
    <property type="term" value="F:protein homodimerization activity"/>
    <property type="evidence" value="ECO:0007669"/>
    <property type="project" value="InterPro"/>
</dbReference>
<evidence type="ECO:0000256" key="6">
    <source>
        <dbReference type="ARBA" id="ARBA00014810"/>
    </source>
</evidence>
<dbReference type="InterPro" id="IPR023437">
    <property type="entry name" value="Arg_succ_synth_type2_subfam"/>
</dbReference>
<keyword evidence="11 15" id="KW-0547">Nucleotide-binding</keyword>